<evidence type="ECO:0000259" key="7">
    <source>
        <dbReference type="Pfam" id="PF07910"/>
    </source>
</evidence>
<dbReference type="Gene3D" id="3.90.70.130">
    <property type="match status" value="1"/>
</dbReference>
<dbReference type="PANTHER" id="PTHR48153:SF2">
    <property type="entry name" value="UFM1-SPECIFIC PROTEASE 2"/>
    <property type="match status" value="1"/>
</dbReference>
<dbReference type="FunFam" id="3.90.70.130:FF:000001">
    <property type="entry name" value="Probable Ufm1-specific protease 2"/>
    <property type="match status" value="1"/>
</dbReference>
<dbReference type="Proteomes" id="UP000515135">
    <property type="component" value="Unplaced"/>
</dbReference>
<evidence type="ECO:0000256" key="6">
    <source>
        <dbReference type="ARBA" id="ARBA00040469"/>
    </source>
</evidence>
<evidence type="ECO:0000259" key="8">
    <source>
        <dbReference type="Pfam" id="PF20908"/>
    </source>
</evidence>
<dbReference type="PANTHER" id="PTHR48153">
    <property type="entry name" value="UFM1-SPECIFIC PROTEASE 2"/>
    <property type="match status" value="1"/>
</dbReference>
<evidence type="ECO:0000313" key="10">
    <source>
        <dbReference type="RefSeq" id="XP_019621822.1"/>
    </source>
</evidence>
<dbReference type="Pfam" id="PF20908">
    <property type="entry name" value="UfSP2_N"/>
    <property type="match status" value="1"/>
</dbReference>
<dbReference type="Pfam" id="PF07910">
    <property type="entry name" value="Peptidase_C78"/>
    <property type="match status" value="1"/>
</dbReference>
<gene>
    <name evidence="10" type="primary">LOC109468042</name>
</gene>
<dbReference type="SUPFAM" id="SSF54001">
    <property type="entry name" value="Cysteine proteinases"/>
    <property type="match status" value="1"/>
</dbReference>
<reference evidence="10" key="1">
    <citation type="submission" date="2025-08" db="UniProtKB">
        <authorList>
            <consortium name="RefSeq"/>
        </authorList>
    </citation>
    <scope>IDENTIFICATION</scope>
    <source>
        <tissue evidence="10">Gonad</tissue>
    </source>
</reference>
<accession>A0A6P4YT85</accession>
<evidence type="ECO:0000313" key="9">
    <source>
        <dbReference type="Proteomes" id="UP000515135"/>
    </source>
</evidence>
<keyword evidence="3" id="KW-0833">Ubl conjugation pathway</keyword>
<evidence type="ECO:0000256" key="2">
    <source>
        <dbReference type="ARBA" id="ARBA00022670"/>
    </source>
</evidence>
<dbReference type="InterPro" id="IPR038765">
    <property type="entry name" value="Papain-like_cys_pep_sf"/>
</dbReference>
<dbReference type="RefSeq" id="XP_019621822.1">
    <property type="nucleotide sequence ID" value="XM_019766263.1"/>
</dbReference>
<name>A0A6P4YT85_BRABE</name>
<dbReference type="OrthoDB" id="417506at2759"/>
<dbReference type="KEGG" id="bbel:109468042"/>
<feature type="domain" description="UFSP2 second" evidence="8">
    <location>
        <begin position="193"/>
        <end position="415"/>
    </location>
</feature>
<sequence>MAAKIVHMLPVVKKQVKQHVIVKVDDPGPLGFLLGIPSTKTGTTTVVGLGALVGSDGTALQQEAEDILLHIPAGIRLSGVAYTSEQPPTPDYVSSQCLRYVQAGLKDVFVSSEWIVQHVQVDPTTENEGDVQPSKVFLYDSNSGSATPVDVREVEDSILSSTTLLLRLQGQLSLEFEYNPGEDDGMFKAVEEGFRNLQEKIATPAAIFHLTDSDVLLRQHETVDATSLPLSYQDPCHRLLQFVARSGSEELPKKGGSKDSKGRSNTQDVLSMQLLFQQTGLEAMAMLPSCVPLIHWEKRNFHNVCLPVSINVTAYIHRDDPVSRVPQLLVEAVNRQLRGMEACLNMHFQGGQFCVPTAYHFLAPGMPHLLTAVYPSSLPDDKLDWYRKDLHQRFSLPTDRPLLRRQNAYVFPEDQHGDIYLTNPHEGLPPSGAKGEVTVVQGRYTYHHYMQDRMNDSGWGCAYRSLQTICSWFNLQGYTDRPVPTHREIQQALVDVGDKPVTFVGSRKWIGSIEVSTCLNQLLGVTSRIMCVNSGADLGGKGRELALHFQTQGTPIMIGGGVLAHTILGVDFSDQTGQIKFLVLDPHYEGGEDLSVIQSKGWCGWKSVEFWDKTTFYNLCLPQRPDII</sequence>
<dbReference type="InterPro" id="IPR049387">
    <property type="entry name" value="UFSP2-like_2nd"/>
</dbReference>
<keyword evidence="5" id="KW-0788">Thiol protease</keyword>
<evidence type="ECO:0000256" key="3">
    <source>
        <dbReference type="ARBA" id="ARBA00022786"/>
    </source>
</evidence>
<evidence type="ECO:0000256" key="4">
    <source>
        <dbReference type="ARBA" id="ARBA00022801"/>
    </source>
</evidence>
<keyword evidence="4" id="KW-0378">Hydrolase</keyword>
<dbReference type="InterPro" id="IPR012462">
    <property type="entry name" value="UFSP1/2_DUB_cat"/>
</dbReference>
<protein>
    <recommendedName>
        <fullName evidence="6">Ufm1-specific protease 2</fullName>
    </recommendedName>
</protein>
<comment type="similarity">
    <text evidence="1">Belongs to the peptidase C78 family.</text>
</comment>
<dbReference type="GO" id="GO:0006508">
    <property type="term" value="P:proteolysis"/>
    <property type="evidence" value="ECO:0007669"/>
    <property type="project" value="UniProtKB-KW"/>
</dbReference>
<evidence type="ECO:0000256" key="5">
    <source>
        <dbReference type="ARBA" id="ARBA00022807"/>
    </source>
</evidence>
<keyword evidence="2" id="KW-0645">Protease</keyword>
<dbReference type="GeneID" id="109468042"/>
<keyword evidence="9" id="KW-1185">Reference proteome</keyword>
<dbReference type="AlphaFoldDB" id="A0A6P4YT85"/>
<organism evidence="9 10">
    <name type="scientific">Branchiostoma belcheri</name>
    <name type="common">Amphioxus</name>
    <dbReference type="NCBI Taxonomy" id="7741"/>
    <lineage>
        <taxon>Eukaryota</taxon>
        <taxon>Metazoa</taxon>
        <taxon>Chordata</taxon>
        <taxon>Cephalochordata</taxon>
        <taxon>Leptocardii</taxon>
        <taxon>Amphioxiformes</taxon>
        <taxon>Branchiostomatidae</taxon>
        <taxon>Branchiostoma</taxon>
    </lineage>
</organism>
<dbReference type="GO" id="GO:0071567">
    <property type="term" value="F:deUFMylase activity"/>
    <property type="evidence" value="ECO:0007669"/>
    <property type="project" value="TreeGrafter"/>
</dbReference>
<evidence type="ECO:0000256" key="1">
    <source>
        <dbReference type="ARBA" id="ARBA00008552"/>
    </source>
</evidence>
<proteinExistence type="inferred from homology"/>
<dbReference type="GO" id="GO:0005634">
    <property type="term" value="C:nucleus"/>
    <property type="evidence" value="ECO:0007669"/>
    <property type="project" value="TreeGrafter"/>
</dbReference>
<dbReference type="GO" id="GO:0005783">
    <property type="term" value="C:endoplasmic reticulum"/>
    <property type="evidence" value="ECO:0007669"/>
    <property type="project" value="TreeGrafter"/>
</dbReference>
<feature type="domain" description="UFSP1/2/DUB catalytic" evidence="7">
    <location>
        <begin position="436"/>
        <end position="620"/>
    </location>
</feature>